<gene>
    <name evidence="2" type="ORF">C8F04DRAFT_1176118</name>
</gene>
<evidence type="ECO:0000313" key="2">
    <source>
        <dbReference type="EMBL" id="KAJ7042436.1"/>
    </source>
</evidence>
<keyword evidence="3" id="KW-1185">Reference proteome</keyword>
<organism evidence="2 3">
    <name type="scientific">Mycena alexandri</name>
    <dbReference type="NCBI Taxonomy" id="1745969"/>
    <lineage>
        <taxon>Eukaryota</taxon>
        <taxon>Fungi</taxon>
        <taxon>Dikarya</taxon>
        <taxon>Basidiomycota</taxon>
        <taxon>Agaricomycotina</taxon>
        <taxon>Agaricomycetes</taxon>
        <taxon>Agaricomycetidae</taxon>
        <taxon>Agaricales</taxon>
        <taxon>Marasmiineae</taxon>
        <taxon>Mycenaceae</taxon>
        <taxon>Mycena</taxon>
    </lineage>
</organism>
<feature type="region of interest" description="Disordered" evidence="1">
    <location>
        <begin position="172"/>
        <end position="210"/>
    </location>
</feature>
<reference evidence="2" key="1">
    <citation type="submission" date="2023-03" db="EMBL/GenBank/DDBJ databases">
        <title>Massive genome expansion in bonnet fungi (Mycena s.s.) driven by repeated elements and novel gene families across ecological guilds.</title>
        <authorList>
            <consortium name="Lawrence Berkeley National Laboratory"/>
            <person name="Harder C.B."/>
            <person name="Miyauchi S."/>
            <person name="Viragh M."/>
            <person name="Kuo A."/>
            <person name="Thoen E."/>
            <person name="Andreopoulos B."/>
            <person name="Lu D."/>
            <person name="Skrede I."/>
            <person name="Drula E."/>
            <person name="Henrissat B."/>
            <person name="Morin E."/>
            <person name="Kohler A."/>
            <person name="Barry K."/>
            <person name="LaButti K."/>
            <person name="Morin E."/>
            <person name="Salamov A."/>
            <person name="Lipzen A."/>
            <person name="Mereny Z."/>
            <person name="Hegedus B."/>
            <person name="Baldrian P."/>
            <person name="Stursova M."/>
            <person name="Weitz H."/>
            <person name="Taylor A."/>
            <person name="Grigoriev I.V."/>
            <person name="Nagy L.G."/>
            <person name="Martin F."/>
            <person name="Kauserud H."/>
        </authorList>
    </citation>
    <scope>NUCLEOTIDE SEQUENCE</scope>
    <source>
        <strain evidence="2">CBHHK200</strain>
    </source>
</reference>
<sequence length="472" mass="51878">MRTYGLLPPLPPRNPIVAPLPNRLPIPTRPVPTLPPLRVPEGRSSTPITPEAAVVNSPPQELAEFHRPLAMRLSQPPRNPAPIQARFPSRYLNTVPQSGQNPPALLGRLTEAPRFDSSSLLMRMGDSATKEEKSLLRRTGVQLHERISDSKKAPRHPFLGPMKKLISSLIRRKVQSPAEGETAPQPGHRQRDPLRKLISPPRLPTHNPSCSMRLCEKLTNVARVATSKSMISQSPTSPPVICYLPHGPKNVECKASKVISSCEHYRTKRLGKLDDGGPVWSNPMKDFLVASNVCVPLVISLVVQTGSGDNLRSLRHAAKGTTRAQIQNATNLPIYMSRAAAAPPMTRASDEPWNRRQVNLLEKCASNNFGAREVAKSTPRRGAQCIRAVSGWQYKISDVLEDRSSRFAYQRAGHRDVQGGYATTQAPLQYGELGLGLEDNKGLVVCIGVFDIHKSPRDGKSMMCSPIDMWGG</sequence>
<evidence type="ECO:0000313" key="3">
    <source>
        <dbReference type="Proteomes" id="UP001218188"/>
    </source>
</evidence>
<dbReference type="AlphaFoldDB" id="A0AAD6T9U7"/>
<evidence type="ECO:0000256" key="1">
    <source>
        <dbReference type="SAM" id="MobiDB-lite"/>
    </source>
</evidence>
<protein>
    <submittedName>
        <fullName evidence="2">Uncharacterized protein</fullName>
    </submittedName>
</protein>
<feature type="region of interest" description="Disordered" evidence="1">
    <location>
        <begin position="29"/>
        <end position="57"/>
    </location>
</feature>
<comment type="caution">
    <text evidence="2">The sequence shown here is derived from an EMBL/GenBank/DDBJ whole genome shotgun (WGS) entry which is preliminary data.</text>
</comment>
<dbReference type="Proteomes" id="UP001218188">
    <property type="component" value="Unassembled WGS sequence"/>
</dbReference>
<accession>A0AAD6T9U7</accession>
<feature type="compositionally biased region" description="Pro residues" evidence="1">
    <location>
        <begin position="29"/>
        <end position="38"/>
    </location>
</feature>
<feature type="compositionally biased region" description="Basic and acidic residues" evidence="1">
    <location>
        <begin position="143"/>
        <end position="152"/>
    </location>
</feature>
<dbReference type="EMBL" id="JARJCM010000012">
    <property type="protein sequence ID" value="KAJ7042436.1"/>
    <property type="molecule type" value="Genomic_DNA"/>
</dbReference>
<name>A0AAD6T9U7_9AGAR</name>
<feature type="region of interest" description="Disordered" evidence="1">
    <location>
        <begin position="126"/>
        <end position="159"/>
    </location>
</feature>
<proteinExistence type="predicted"/>